<proteinExistence type="predicted"/>
<dbReference type="GO" id="GO:0032259">
    <property type="term" value="P:methylation"/>
    <property type="evidence" value="ECO:0007669"/>
    <property type="project" value="UniProtKB-KW"/>
</dbReference>
<accession>A0A2Z2K9W1</accession>
<dbReference type="PANTHER" id="PTHR35276">
    <property type="entry name" value="S-ADENOSYL-L-METHIONINE-DEPENDENT METHYLTRANSFERASES SUPERFAMILY PROTEIN"/>
    <property type="match status" value="1"/>
</dbReference>
<dbReference type="SUPFAM" id="SSF53335">
    <property type="entry name" value="S-adenosyl-L-methionine-dependent methyltransferases"/>
    <property type="match status" value="1"/>
</dbReference>
<dbReference type="Pfam" id="PF06962">
    <property type="entry name" value="rRNA_methylase"/>
    <property type="match status" value="1"/>
</dbReference>
<keyword evidence="1" id="KW-0808">Transferase</keyword>
<dbReference type="Proteomes" id="UP000249890">
    <property type="component" value="Chromosome"/>
</dbReference>
<dbReference type="KEGG" id="pdh:B9T62_01675"/>
<dbReference type="GO" id="GO:0008168">
    <property type="term" value="F:methyltransferase activity"/>
    <property type="evidence" value="ECO:0007669"/>
    <property type="project" value="UniProtKB-KW"/>
</dbReference>
<dbReference type="CDD" id="cd02440">
    <property type="entry name" value="AdoMet_MTases"/>
    <property type="match status" value="1"/>
</dbReference>
<dbReference type="AlphaFoldDB" id="A0A2Z2K9W1"/>
<evidence type="ECO:0000313" key="2">
    <source>
        <dbReference type="Proteomes" id="UP000249890"/>
    </source>
</evidence>
<evidence type="ECO:0000313" key="1">
    <source>
        <dbReference type="EMBL" id="ASA19640.1"/>
    </source>
</evidence>
<dbReference type="PANTHER" id="PTHR35276:SF1">
    <property type="entry name" value="TRNA (MNM(5)S(2)U34)-METHYLTRANSFERASE, CHLOROPLASTIC"/>
    <property type="match status" value="1"/>
</dbReference>
<name>A0A2Z2K9W1_9BACL</name>
<dbReference type="Gene3D" id="3.40.50.150">
    <property type="entry name" value="Vaccinia Virus protein VP39"/>
    <property type="match status" value="1"/>
</dbReference>
<dbReference type="RefSeq" id="WP_087913665.1">
    <property type="nucleotide sequence ID" value="NZ_CP021780.1"/>
</dbReference>
<reference evidence="1 2" key="1">
    <citation type="submission" date="2017-06" db="EMBL/GenBank/DDBJ databases">
        <title>Complete genome sequence of Paenibacillus donghaensis KCTC 13049T isolated from East Sea sediment, South Korea.</title>
        <authorList>
            <person name="Jung B.K."/>
            <person name="Hong S.-J."/>
            <person name="Shin J.-H."/>
        </authorList>
    </citation>
    <scope>NUCLEOTIDE SEQUENCE [LARGE SCALE GENOMIC DNA]</scope>
    <source>
        <strain evidence="1 2">KCTC 13049</strain>
    </source>
</reference>
<protein>
    <submittedName>
        <fullName evidence="1">SAM-dependent methyltransferase</fullName>
    </submittedName>
</protein>
<dbReference type="EMBL" id="CP021780">
    <property type="protein sequence ID" value="ASA19640.1"/>
    <property type="molecule type" value="Genomic_DNA"/>
</dbReference>
<dbReference type="InterPro" id="IPR010719">
    <property type="entry name" value="MnmM_MeTrfase"/>
</dbReference>
<dbReference type="OrthoDB" id="9792989at2"/>
<gene>
    <name evidence="1" type="ORF">B9T62_01675</name>
</gene>
<dbReference type="InterPro" id="IPR029063">
    <property type="entry name" value="SAM-dependent_MTases_sf"/>
</dbReference>
<keyword evidence="1" id="KW-0489">Methyltransferase</keyword>
<keyword evidence="2" id="KW-1185">Reference proteome</keyword>
<organism evidence="1 2">
    <name type="scientific">Paenibacillus donghaensis</name>
    <dbReference type="NCBI Taxonomy" id="414771"/>
    <lineage>
        <taxon>Bacteria</taxon>
        <taxon>Bacillati</taxon>
        <taxon>Bacillota</taxon>
        <taxon>Bacilli</taxon>
        <taxon>Bacillales</taxon>
        <taxon>Paenibacillaceae</taxon>
        <taxon>Paenibacillus</taxon>
    </lineage>
</organism>
<sequence length="203" mass="21420">MGFLSVLSFAHKLITERLSPGERAIDATLGTGADTLFLARAVGERGHVYGFDIQPAALALAGERLRLAGEESPQALSGVKLLQQSHALMLEAVPPEWRGTVGAVMFNFGYLPSGEADRSIITQPASSLAALAAALELLRPGGIITAVLYPGHPGGELEAAAVEGWAAALPQQAAQSVIYRQLQRADAPYCLAVEKKKPQPDNR</sequence>